<dbReference type="Proteomes" id="UP000261166">
    <property type="component" value="Unassembled WGS sequence"/>
</dbReference>
<organism evidence="2 4">
    <name type="scientific">Eisenbergiella massiliensis</name>
    <dbReference type="NCBI Taxonomy" id="1720294"/>
    <lineage>
        <taxon>Bacteria</taxon>
        <taxon>Bacillati</taxon>
        <taxon>Bacillota</taxon>
        <taxon>Clostridia</taxon>
        <taxon>Lachnospirales</taxon>
        <taxon>Lachnospiraceae</taxon>
        <taxon>Eisenbergiella</taxon>
    </lineage>
</organism>
<evidence type="ECO:0000313" key="3">
    <source>
        <dbReference type="EMBL" id="RGE70540.1"/>
    </source>
</evidence>
<dbReference type="OrthoDB" id="9797709at2"/>
<dbReference type="EMBL" id="QVLU01000015">
    <property type="protein sequence ID" value="RGE70540.1"/>
    <property type="molecule type" value="Genomic_DNA"/>
</dbReference>
<dbReference type="PANTHER" id="PTHR43283:SF3">
    <property type="entry name" value="BETA-LACTAMASE FAMILY PROTEIN (AFU_ORTHOLOGUE AFUA_5G07500)"/>
    <property type="match status" value="1"/>
</dbReference>
<comment type="caution">
    <text evidence="2">The sequence shown here is derived from an EMBL/GenBank/DDBJ whole genome shotgun (WGS) entry which is preliminary data.</text>
</comment>
<dbReference type="Pfam" id="PF00144">
    <property type="entry name" value="Beta-lactamase"/>
    <property type="match status" value="1"/>
</dbReference>
<dbReference type="InterPro" id="IPR050789">
    <property type="entry name" value="Diverse_Enzym_Activities"/>
</dbReference>
<dbReference type="InterPro" id="IPR012338">
    <property type="entry name" value="Beta-lactam/transpept-like"/>
</dbReference>
<reference evidence="2 5" key="1">
    <citation type="submission" date="2018-08" db="EMBL/GenBank/DDBJ databases">
        <title>A genome reference for cultivated species of the human gut microbiota.</title>
        <authorList>
            <person name="Zou Y."/>
            <person name="Xue W."/>
            <person name="Luo G."/>
        </authorList>
    </citation>
    <scope>NUCLEOTIDE SEQUENCE [LARGE SCALE GENOMIC DNA]</scope>
    <source>
        <strain evidence="3 5">AF26-4BH</strain>
        <strain evidence="2">TF05-5AC</strain>
    </source>
</reference>
<name>A0A3E3HWC3_9FIRM</name>
<dbReference type="AlphaFoldDB" id="A0A3E3HWC3"/>
<gene>
    <name evidence="3" type="ORF">DWY69_16535</name>
    <name evidence="2" type="ORF">DXC51_26225</name>
</gene>
<dbReference type="InterPro" id="IPR001466">
    <property type="entry name" value="Beta-lactam-related"/>
</dbReference>
<sequence length="92" mass="10595">MYAKEILEPLGMEDTAFWIPQEKQHRLTNVYESIRTQDGQRKLVRYTGSHLGIRNDMSREPAFASGGAGLVSTLDDYMKFARMLQNELFPVK</sequence>
<keyword evidence="4" id="KW-1185">Reference proteome</keyword>
<dbReference type="GeneID" id="97990258"/>
<evidence type="ECO:0000259" key="1">
    <source>
        <dbReference type="Pfam" id="PF00144"/>
    </source>
</evidence>
<dbReference type="EMBL" id="QVLV01000031">
    <property type="protein sequence ID" value="RGE56045.1"/>
    <property type="molecule type" value="Genomic_DNA"/>
</dbReference>
<dbReference type="PANTHER" id="PTHR43283">
    <property type="entry name" value="BETA-LACTAMASE-RELATED"/>
    <property type="match status" value="1"/>
</dbReference>
<proteinExistence type="predicted"/>
<dbReference type="SUPFAM" id="SSF56601">
    <property type="entry name" value="beta-lactamase/transpeptidase-like"/>
    <property type="match status" value="1"/>
</dbReference>
<evidence type="ECO:0000313" key="5">
    <source>
        <dbReference type="Proteomes" id="UP000261166"/>
    </source>
</evidence>
<feature type="domain" description="Beta-lactamase-related" evidence="1">
    <location>
        <begin position="4"/>
        <end position="86"/>
    </location>
</feature>
<accession>A0A3E3HWC3</accession>
<evidence type="ECO:0000313" key="2">
    <source>
        <dbReference type="EMBL" id="RGE56045.1"/>
    </source>
</evidence>
<dbReference type="RefSeq" id="WP_025490380.1">
    <property type="nucleotide sequence ID" value="NZ_JBKUNB010000023.1"/>
</dbReference>
<protein>
    <recommendedName>
        <fullName evidence="1">Beta-lactamase-related domain-containing protein</fullName>
    </recommendedName>
</protein>
<dbReference type="Gene3D" id="3.40.710.10">
    <property type="entry name" value="DD-peptidase/beta-lactamase superfamily"/>
    <property type="match status" value="1"/>
</dbReference>
<evidence type="ECO:0000313" key="4">
    <source>
        <dbReference type="Proteomes" id="UP000260812"/>
    </source>
</evidence>
<dbReference type="Proteomes" id="UP000260812">
    <property type="component" value="Unassembled WGS sequence"/>
</dbReference>